<dbReference type="PROSITE" id="PS50985">
    <property type="entry name" value="GRAS"/>
    <property type="match status" value="1"/>
</dbReference>
<keyword evidence="2" id="KW-0804">Transcription</keyword>
<comment type="similarity">
    <text evidence="3">Belongs to the GRAS family.</text>
</comment>
<evidence type="ECO:0000313" key="4">
    <source>
        <dbReference type="EMBL" id="KAL2454862.1"/>
    </source>
</evidence>
<evidence type="ECO:0000256" key="3">
    <source>
        <dbReference type="PROSITE-ProRule" id="PRU01191"/>
    </source>
</evidence>
<dbReference type="Proteomes" id="UP001604336">
    <property type="component" value="Unassembled WGS sequence"/>
</dbReference>
<dbReference type="AlphaFoldDB" id="A0ABD1NTA8"/>
<accession>A0ABD1NTA8</accession>
<reference evidence="5" key="1">
    <citation type="submission" date="2024-07" db="EMBL/GenBank/DDBJ databases">
        <title>Two chromosome-level genome assemblies of Korean endemic species Abeliophyllum distichum and Forsythia ovata (Oleaceae).</title>
        <authorList>
            <person name="Jang H."/>
        </authorList>
    </citation>
    <scope>NUCLEOTIDE SEQUENCE [LARGE SCALE GENOMIC DNA]</scope>
</reference>
<evidence type="ECO:0000256" key="1">
    <source>
        <dbReference type="ARBA" id="ARBA00023015"/>
    </source>
</evidence>
<gene>
    <name evidence="4" type="ORF">Adt_47633</name>
</gene>
<feature type="region of interest" description="SAW" evidence="3">
    <location>
        <begin position="494"/>
        <end position="570"/>
    </location>
</feature>
<dbReference type="EMBL" id="JBFOLK010000257">
    <property type="protein sequence ID" value="KAL2454862.1"/>
    <property type="molecule type" value="Genomic_DNA"/>
</dbReference>
<feature type="region of interest" description="Leucine repeat II (LRII)" evidence="3">
    <location>
        <begin position="359"/>
        <end position="391"/>
    </location>
</feature>
<dbReference type="InterPro" id="IPR005202">
    <property type="entry name" value="TF_GRAS"/>
</dbReference>
<feature type="short sequence motif" description="LxCxE motif" evidence="3">
    <location>
        <begin position="209"/>
        <end position="213"/>
    </location>
</feature>
<keyword evidence="1" id="KW-0805">Transcription regulation</keyword>
<dbReference type="Pfam" id="PF03514">
    <property type="entry name" value="GRAS"/>
    <property type="match status" value="1"/>
</dbReference>
<proteinExistence type="inferred from homology"/>
<evidence type="ECO:0000256" key="2">
    <source>
        <dbReference type="ARBA" id="ARBA00023163"/>
    </source>
</evidence>
<keyword evidence="5" id="KW-1185">Reference proteome</keyword>
<sequence length="577" mass="65993">MNEIFHTEQIAQMEISDEYSLSKSSENLESESLTKQNGYNLDEVWGDSTYMDSFTSDYHIDQKLHQFANFESLDDLYLDIISPPIQSFDDEIINRGNGEFQDSEVVESENKRLHVLPSTSLEILTKYGSRLRSLNRGKINVERYRTDCNRNGSRTLSTETIIRLAAEEFIQSSSQSSCELSVLSHPYASAISGQVEEDFKELKLLRNLLSCAEKVGEEKYERARRLLLECDKMSSSTGNPVERLAFYFIRALYEKIDRETMKFKGKTLADPQEVLKSPKTTQIAFHKLLPLSQIAKFAGFQAIVEHVEESRKIHIVDLQINNGLQCTILMQALASRVEHPLEYLKITAVGTNSRPMIEETGRHLTSFAQSLSLKFLFNVVVVDDILDLNEKLFDLDEDETIAVYAEYVLMNWIARPNCLDKLMQLIRTLNPCVMIVCEVEANCNSPIFVERFVEALFFYGAFFDSLADCLKNDDENRMAAESTNFSSAIRNIVATEGDERKIRHVSIDVWRAYFARFGLFEVELSMSSIYQANLVLKNFMCGDSCTLDTKDKSLVIGWKGTPLSSLSAWKFQRRCLY</sequence>
<dbReference type="PANTHER" id="PTHR31636">
    <property type="entry name" value="OSJNBA0084A10.13 PROTEIN-RELATED"/>
    <property type="match status" value="1"/>
</dbReference>
<feature type="short sequence motif" description="VHIID" evidence="3">
    <location>
        <begin position="313"/>
        <end position="317"/>
    </location>
</feature>
<comment type="caution">
    <text evidence="4">The sequence shown here is derived from an EMBL/GenBank/DDBJ whole genome shotgun (WGS) entry which is preliminary data.</text>
</comment>
<protein>
    <submittedName>
        <fullName evidence="4">DELLA protein RGL2</fullName>
    </submittedName>
</protein>
<evidence type="ECO:0000313" key="5">
    <source>
        <dbReference type="Proteomes" id="UP001604336"/>
    </source>
</evidence>
<comment type="caution">
    <text evidence="3">Lacks conserved residue(s) required for the propagation of feature annotation.</text>
</comment>
<organism evidence="4 5">
    <name type="scientific">Abeliophyllum distichum</name>
    <dbReference type="NCBI Taxonomy" id="126358"/>
    <lineage>
        <taxon>Eukaryota</taxon>
        <taxon>Viridiplantae</taxon>
        <taxon>Streptophyta</taxon>
        <taxon>Embryophyta</taxon>
        <taxon>Tracheophyta</taxon>
        <taxon>Spermatophyta</taxon>
        <taxon>Magnoliopsida</taxon>
        <taxon>eudicotyledons</taxon>
        <taxon>Gunneridae</taxon>
        <taxon>Pentapetalae</taxon>
        <taxon>asterids</taxon>
        <taxon>lamiids</taxon>
        <taxon>Lamiales</taxon>
        <taxon>Oleaceae</taxon>
        <taxon>Forsythieae</taxon>
        <taxon>Abeliophyllum</taxon>
    </lineage>
</organism>
<name>A0ABD1NTA8_9LAMI</name>